<dbReference type="OrthoDB" id="23146at28883"/>
<evidence type="ECO:0000313" key="3">
    <source>
        <dbReference type="Proteomes" id="UP000006533"/>
    </source>
</evidence>
<protein>
    <submittedName>
        <fullName evidence="2">Predicted protein</fullName>
    </submittedName>
</protein>
<feature type="region of interest" description="Disordered" evidence="1">
    <location>
        <begin position="1"/>
        <end position="63"/>
    </location>
</feature>
<dbReference type="KEGG" id="vg:11538195"/>
<dbReference type="RefSeq" id="YP_005087522.1">
    <property type="nucleotide sequence ID" value="NC_016659.1"/>
</dbReference>
<accession>E3SP33</accession>
<proteinExistence type="predicted"/>
<keyword evidence="3" id="KW-1185">Reference proteome</keyword>
<evidence type="ECO:0000256" key="1">
    <source>
        <dbReference type="SAM" id="MobiDB-lite"/>
    </source>
</evidence>
<dbReference type="Proteomes" id="UP000006533">
    <property type="component" value="Segment"/>
</dbReference>
<gene>
    <name evidence="2" type="ORF">CYPG_00010</name>
</gene>
<reference evidence="2 3" key="1">
    <citation type="submission" date="2009-10" db="EMBL/GenBank/DDBJ databases">
        <title>The Genome Sequence of Cyanophage NATL2A-133.</title>
        <authorList>
            <consortium name="The Broad Institute Genome Sequencing Platform"/>
            <person name="Henn M.R."/>
            <person name="Sullivan M.S."/>
            <person name="Osburne M.S."/>
            <person name="Levin J."/>
            <person name="Malboeuf C."/>
            <person name="Casali M."/>
            <person name="Russ C."/>
            <person name="Lennon N."/>
            <person name="Erlich R."/>
            <person name="Young S.K."/>
            <person name="Koehrsen M."/>
            <person name="Yandava C."/>
            <person name="Zeng Q."/>
            <person name="Alvarado L."/>
            <person name="Anderson S."/>
            <person name="Berlin A."/>
            <person name="Borenstein D."/>
            <person name="Chen Z."/>
            <person name="Engels R."/>
            <person name="Freedman E."/>
            <person name="Gellesch M."/>
            <person name="Goldberg J."/>
            <person name="Green L."/>
            <person name="Griggs A."/>
            <person name="Gujja S."/>
            <person name="Heiman D."/>
            <person name="Hepburn T."/>
            <person name="Howarth C."/>
            <person name="Jen D."/>
            <person name="Larson L."/>
            <person name="Lewis B."/>
            <person name="Mehta T."/>
            <person name="Park D."/>
            <person name="Pearson M."/>
            <person name="Roberts A."/>
            <person name="Ryan E."/>
            <person name="Saif S."/>
            <person name="Shea T."/>
            <person name="Shenoy N."/>
            <person name="Sisk P."/>
            <person name="Stolte C."/>
            <person name="Sykes S."/>
            <person name="Walk T."/>
            <person name="White J."/>
            <person name="Yu Q."/>
            <person name="Coleman M.L."/>
            <person name="Huang K.H."/>
            <person name="Weigele P.R."/>
            <person name="DeFrancesco A.S."/>
            <person name="Kern S.E."/>
            <person name="Thompson L.R."/>
            <person name="Fu R."/>
            <person name="Hombeck B."/>
            <person name="Chisholm S.W."/>
            <person name="Haas B."/>
            <person name="Nusbaum C."/>
            <person name="Galagan J."/>
            <person name="Birren B."/>
        </authorList>
    </citation>
    <scope>NUCLEOTIDE SEQUENCE [LARGE SCALE GENOMIC DNA]</scope>
    <source>
        <strain evidence="2">NATL2A-133</strain>
    </source>
</reference>
<name>E3SP33_9CAUD</name>
<dbReference type="GeneID" id="11538195"/>
<dbReference type="EMBL" id="GU071104">
    <property type="protein sequence ID" value="ADP00150.1"/>
    <property type="molecule type" value="Genomic_DNA"/>
</dbReference>
<organism evidence="2 3">
    <name type="scientific">Cyanophage NATL2A-133</name>
    <dbReference type="NCBI Taxonomy" id="445692"/>
    <lineage>
        <taxon>Viruses</taxon>
        <taxon>Duplodnaviria</taxon>
        <taxon>Heunggongvirae</taxon>
        <taxon>Uroviricota</taxon>
        <taxon>Caudoviricetes</taxon>
        <taxon>Autographivirales</taxon>
        <taxon>Sechaudvirinae</taxon>
        <taxon>Tangaroavirus</taxon>
        <taxon>Tangaroavirus NATL2A133</taxon>
    </lineage>
</organism>
<evidence type="ECO:0000313" key="2">
    <source>
        <dbReference type="EMBL" id="ADP00150.1"/>
    </source>
</evidence>
<sequence>MDLPRIKLRVPTSPETLPPMQIEFKPPEARIPGYKPMVIPPNNLQTPEGVEEETTEEPSTPEIQIPVLDIKMPVPETAVVVTAVTTAVVAVATTTVTQSLFEPIKKKVQKQLQAKVNKWKEKRKQKKDSSES</sequence>